<dbReference type="EMBL" id="JBGFFE010000002">
    <property type="protein sequence ID" value="MEY8762451.1"/>
    <property type="molecule type" value="Genomic_DNA"/>
</dbReference>
<dbReference type="PANTHER" id="PTHR12829">
    <property type="entry name" value="N6-ADENOSINE-METHYLTRANSFERASE"/>
    <property type="match status" value="1"/>
</dbReference>
<dbReference type="Pfam" id="PF05063">
    <property type="entry name" value="MT-A70"/>
    <property type="match status" value="1"/>
</dbReference>
<evidence type="ECO:0000256" key="2">
    <source>
        <dbReference type="ARBA" id="ARBA00022679"/>
    </source>
</evidence>
<dbReference type="Proteomes" id="UP001565220">
    <property type="component" value="Unassembled WGS sequence"/>
</dbReference>
<evidence type="ECO:0000256" key="4">
    <source>
        <dbReference type="PROSITE-ProRule" id="PRU00489"/>
    </source>
</evidence>
<evidence type="ECO:0000256" key="1">
    <source>
        <dbReference type="ARBA" id="ARBA00022603"/>
    </source>
</evidence>
<evidence type="ECO:0000313" key="5">
    <source>
        <dbReference type="EMBL" id="MEY8762451.1"/>
    </source>
</evidence>
<dbReference type="GO" id="GO:0032259">
    <property type="term" value="P:methylation"/>
    <property type="evidence" value="ECO:0007669"/>
    <property type="project" value="UniProtKB-KW"/>
</dbReference>
<dbReference type="InterPro" id="IPR007757">
    <property type="entry name" value="MT-A70-like"/>
</dbReference>
<reference evidence="5 6" key="1">
    <citation type="submission" date="2024-08" db="EMBL/GenBank/DDBJ databases">
        <title>Clostridium lapicellarii sp. nov., and Clostridium renhuaiense sp. nov., two species isolated from the mud in a fermentation cellar used for producing sauce-flavour Chinese liquors.</title>
        <authorList>
            <person name="Yang F."/>
            <person name="Wang H."/>
            <person name="Chen L.Q."/>
            <person name="Zhou N."/>
            <person name="Lu J.J."/>
            <person name="Pu X.X."/>
            <person name="Wan B."/>
            <person name="Wang L."/>
            <person name="Liu S.J."/>
        </authorList>
    </citation>
    <scope>NUCLEOTIDE SEQUENCE [LARGE SCALE GENOMIC DNA]</scope>
    <source>
        <strain evidence="5 6">MT-113</strain>
    </source>
</reference>
<keyword evidence="3" id="KW-0949">S-adenosyl-L-methionine</keyword>
<sequence length="202" mass="23301">MKYNIIYADPPWQYKRKKGQGVAENHYPTMSIEDLCNLQVDKIAEKHCILFLWVTFPQLENGLHLIKAWGFVYKTVAFVWVKLNRKSKTPFWGLGNWTRSNSEICLLGTKGHPKRISKRVHQLICTPIQEHSKKPEQAREKIIELMGNLPRIELFAREKEDGWDVWGNEIKNSIELPEIAESINKSRQDGQAACEAKAAGTD</sequence>
<accession>A0ABV4DW32</accession>
<dbReference type="RefSeq" id="WP_179978093.1">
    <property type="nucleotide sequence ID" value="NZ_JBGFFE010000002.1"/>
</dbReference>
<evidence type="ECO:0000256" key="3">
    <source>
        <dbReference type="ARBA" id="ARBA00022691"/>
    </source>
</evidence>
<proteinExistence type="inferred from homology"/>
<dbReference type="InterPro" id="IPR002052">
    <property type="entry name" value="DNA_methylase_N6_adenine_CS"/>
</dbReference>
<keyword evidence="2" id="KW-0808">Transferase</keyword>
<comment type="caution">
    <text evidence="5">The sequence shown here is derived from an EMBL/GenBank/DDBJ whole genome shotgun (WGS) entry which is preliminary data.</text>
</comment>
<name>A0ABV4DW32_9CLOT</name>
<dbReference type="PANTHER" id="PTHR12829:SF7">
    <property type="entry name" value="N6-ADENOSINE-METHYLTRANSFERASE CATALYTIC SUBUNIT"/>
    <property type="match status" value="1"/>
</dbReference>
<organism evidence="5 6">
    <name type="scientific">Clostridium lapidicellarium</name>
    <dbReference type="NCBI Taxonomy" id="3240931"/>
    <lineage>
        <taxon>Bacteria</taxon>
        <taxon>Bacillati</taxon>
        <taxon>Bacillota</taxon>
        <taxon>Clostridia</taxon>
        <taxon>Eubacteriales</taxon>
        <taxon>Clostridiaceae</taxon>
        <taxon>Clostridium</taxon>
    </lineage>
</organism>
<dbReference type="PROSITE" id="PS00092">
    <property type="entry name" value="N6_MTASE"/>
    <property type="match status" value="1"/>
</dbReference>
<dbReference type="SUPFAM" id="SSF53335">
    <property type="entry name" value="S-adenosyl-L-methionine-dependent methyltransferases"/>
    <property type="match status" value="1"/>
</dbReference>
<dbReference type="PROSITE" id="PS51143">
    <property type="entry name" value="MT_A70"/>
    <property type="match status" value="1"/>
</dbReference>
<keyword evidence="6" id="KW-1185">Reference proteome</keyword>
<gene>
    <name evidence="5" type="ORF">AB8S09_02135</name>
</gene>
<comment type="similarity">
    <text evidence="4">Belongs to the MT-A70-like family.</text>
</comment>
<keyword evidence="1 5" id="KW-0489">Methyltransferase</keyword>
<protein>
    <submittedName>
        <fullName evidence="5">MT-A70 family methyltransferase</fullName>
    </submittedName>
</protein>
<dbReference type="GO" id="GO:0008168">
    <property type="term" value="F:methyltransferase activity"/>
    <property type="evidence" value="ECO:0007669"/>
    <property type="project" value="UniProtKB-KW"/>
</dbReference>
<evidence type="ECO:0000313" key="6">
    <source>
        <dbReference type="Proteomes" id="UP001565220"/>
    </source>
</evidence>
<dbReference type="InterPro" id="IPR029063">
    <property type="entry name" value="SAM-dependent_MTases_sf"/>
</dbReference>